<dbReference type="RefSeq" id="WP_289828410.1">
    <property type="nucleotide sequence ID" value="NZ_JAUEDK010000004.1"/>
</dbReference>
<sequence length="98" mass="10890">MKCKRNSDARGIDHHTLQVMRQQAVKAIREGQSVQSVAAAYGVNPRTVFRWLADFANGGQNALLAKPIPGRPPKVTADEMSWLAKAVKDNTPQQFKFE</sequence>
<dbReference type="EMBL" id="JAUEDK010000102">
    <property type="protein sequence ID" value="MDN0077782.1"/>
    <property type="molecule type" value="Genomic_DNA"/>
</dbReference>
<dbReference type="EMBL" id="JAUEDK010000004">
    <property type="protein sequence ID" value="MDN0073862.1"/>
    <property type="molecule type" value="Genomic_DNA"/>
</dbReference>
<dbReference type="EMBL" id="JAUEDK010000101">
    <property type="protein sequence ID" value="MDN0077781.1"/>
    <property type="molecule type" value="Genomic_DNA"/>
</dbReference>
<dbReference type="InterPro" id="IPR036388">
    <property type="entry name" value="WH-like_DNA-bd_sf"/>
</dbReference>
<evidence type="ECO:0000313" key="10">
    <source>
        <dbReference type="EMBL" id="MDN0077416.1"/>
    </source>
</evidence>
<evidence type="ECO:0000313" key="16">
    <source>
        <dbReference type="EMBL" id="MDN0077809.1"/>
    </source>
</evidence>
<dbReference type="EMBL" id="JAUEDK010000113">
    <property type="protein sequence ID" value="MDN0077809.1"/>
    <property type="molecule type" value="Genomic_DNA"/>
</dbReference>
<gene>
    <name evidence="1" type="ORF">QU481_03020</name>
    <name evidence="2" type="ORF">QU481_03905</name>
    <name evidence="3" type="ORF">QU481_06880</name>
    <name evidence="4" type="ORF">QU481_09145</name>
    <name evidence="5" type="ORF">QU481_10410</name>
    <name evidence="6" type="ORF">QU481_10860</name>
    <name evidence="7" type="ORF">QU481_18770</name>
    <name evidence="8" type="ORF">QU481_19365</name>
    <name evidence="9" type="ORF">QU481_21460</name>
    <name evidence="10" type="ORF">QU481_21555</name>
    <name evidence="11" type="ORF">QU481_22855</name>
    <name evidence="12" type="ORF">QU481_23570</name>
    <name evidence="13" type="ORF">QU481_23585</name>
    <name evidence="14" type="ORF">QU481_23685</name>
    <name evidence="15" type="ORF">QU481_23700</name>
    <name evidence="16" type="ORF">QU481_23730</name>
    <name evidence="17" type="ORF">QU481_23745</name>
</gene>
<dbReference type="EMBL" id="JAUEDK010000081">
    <property type="protein sequence ID" value="MDN0077661.1"/>
    <property type="molecule type" value="Genomic_DNA"/>
</dbReference>
<evidence type="ECO:0000313" key="14">
    <source>
        <dbReference type="EMBL" id="MDN0077801.1"/>
    </source>
</evidence>
<organism evidence="4 18">
    <name type="scientific">Crenobacter oryzisoli</name>
    <dbReference type="NCBI Taxonomy" id="3056844"/>
    <lineage>
        <taxon>Bacteria</taxon>
        <taxon>Pseudomonadati</taxon>
        <taxon>Pseudomonadota</taxon>
        <taxon>Betaproteobacteria</taxon>
        <taxon>Neisseriales</taxon>
        <taxon>Neisseriaceae</taxon>
        <taxon>Crenobacter</taxon>
    </lineage>
</organism>
<dbReference type="EMBL" id="JAUEDK010000049">
    <property type="protein sequence ID" value="MDN0077007.1"/>
    <property type="molecule type" value="Genomic_DNA"/>
</dbReference>
<dbReference type="EMBL" id="JAUEDK010000004">
    <property type="protein sequence ID" value="MDN0074031.1"/>
    <property type="molecule type" value="Genomic_DNA"/>
</dbReference>
<dbReference type="EMBL" id="JAUEDK010000107">
    <property type="protein sequence ID" value="MDN0077801.1"/>
    <property type="molecule type" value="Genomic_DNA"/>
</dbReference>
<dbReference type="SUPFAM" id="SSF46689">
    <property type="entry name" value="Homeodomain-like"/>
    <property type="match status" value="1"/>
</dbReference>
<dbReference type="EMBL" id="JAUEDK010000016">
    <property type="protein sequence ID" value="MDN0075302.1"/>
    <property type="molecule type" value="Genomic_DNA"/>
</dbReference>
<evidence type="ECO:0000313" key="2">
    <source>
        <dbReference type="EMBL" id="MDN0074031.1"/>
    </source>
</evidence>
<evidence type="ECO:0000313" key="8">
    <source>
        <dbReference type="EMBL" id="MDN0077007.1"/>
    </source>
</evidence>
<dbReference type="EMBL" id="JAUEDK010000067">
    <property type="protein sequence ID" value="MDN0077416.1"/>
    <property type="molecule type" value="Genomic_DNA"/>
</dbReference>
<dbReference type="EMBL" id="JAUEDK010000045">
    <property type="protein sequence ID" value="MDN0076892.1"/>
    <property type="molecule type" value="Genomic_DNA"/>
</dbReference>
<evidence type="ECO:0000313" key="7">
    <source>
        <dbReference type="EMBL" id="MDN0076892.1"/>
    </source>
</evidence>
<evidence type="ECO:0000313" key="13">
    <source>
        <dbReference type="EMBL" id="MDN0077782.1"/>
    </source>
</evidence>
<evidence type="ECO:0000313" key="17">
    <source>
        <dbReference type="EMBL" id="MDN0077812.1"/>
    </source>
</evidence>
<evidence type="ECO:0000313" key="18">
    <source>
        <dbReference type="Proteomes" id="UP001168540"/>
    </source>
</evidence>
<evidence type="ECO:0000313" key="4">
    <source>
        <dbReference type="EMBL" id="MDN0075062.1"/>
    </source>
</evidence>
<dbReference type="EMBL" id="JAUEDK010000066">
    <property type="protein sequence ID" value="MDN0077398.1"/>
    <property type="molecule type" value="Genomic_DNA"/>
</dbReference>
<evidence type="ECO:0000313" key="1">
    <source>
        <dbReference type="EMBL" id="MDN0073862.1"/>
    </source>
</evidence>
<dbReference type="Proteomes" id="UP001168540">
    <property type="component" value="Unassembled WGS sequence"/>
</dbReference>
<feature type="non-terminal residue" evidence="4">
    <location>
        <position position="98"/>
    </location>
</feature>
<dbReference type="Pfam" id="PF13551">
    <property type="entry name" value="HTH_29"/>
    <property type="match status" value="1"/>
</dbReference>
<evidence type="ECO:0000313" key="5">
    <source>
        <dbReference type="EMBL" id="MDN0075302.1"/>
    </source>
</evidence>
<dbReference type="EMBL" id="JAUEDK010000110">
    <property type="protein sequence ID" value="MDN0077804.1"/>
    <property type="molecule type" value="Genomic_DNA"/>
</dbReference>
<evidence type="ECO:0000313" key="9">
    <source>
        <dbReference type="EMBL" id="MDN0077398.1"/>
    </source>
</evidence>
<evidence type="ECO:0000313" key="11">
    <source>
        <dbReference type="EMBL" id="MDN0077661.1"/>
    </source>
</evidence>
<evidence type="ECO:0000313" key="6">
    <source>
        <dbReference type="EMBL" id="MDN0075391.1"/>
    </source>
</evidence>
<accession>A0ABT7XMP6</accession>
<evidence type="ECO:0000313" key="15">
    <source>
        <dbReference type="EMBL" id="MDN0077804.1"/>
    </source>
</evidence>
<evidence type="ECO:0000313" key="12">
    <source>
        <dbReference type="EMBL" id="MDN0077781.1"/>
    </source>
</evidence>
<evidence type="ECO:0000313" key="3">
    <source>
        <dbReference type="EMBL" id="MDN0074615.1"/>
    </source>
</evidence>
<dbReference type="EMBL" id="JAUEDK010000017">
    <property type="protein sequence ID" value="MDN0075391.1"/>
    <property type="molecule type" value="Genomic_DNA"/>
</dbReference>
<dbReference type="EMBL" id="JAUEDK010000114">
    <property type="protein sequence ID" value="MDN0077812.1"/>
    <property type="molecule type" value="Genomic_DNA"/>
</dbReference>
<dbReference type="InterPro" id="IPR009057">
    <property type="entry name" value="Homeodomain-like_sf"/>
</dbReference>
<proteinExistence type="predicted"/>
<name>A0ABT7XMP6_9NEIS</name>
<dbReference type="EMBL" id="JAUEDK010000013">
    <property type="protein sequence ID" value="MDN0075062.1"/>
    <property type="molecule type" value="Genomic_DNA"/>
</dbReference>
<comment type="caution">
    <text evidence="4">The sequence shown here is derived from an EMBL/GenBank/DDBJ whole genome shotgun (WGS) entry which is preliminary data.</text>
</comment>
<protein>
    <submittedName>
        <fullName evidence="4">Helix-turn-helix domain-containing protein</fullName>
    </submittedName>
</protein>
<dbReference type="Gene3D" id="1.10.10.10">
    <property type="entry name" value="Winged helix-like DNA-binding domain superfamily/Winged helix DNA-binding domain"/>
    <property type="match status" value="1"/>
</dbReference>
<keyword evidence="18" id="KW-1185">Reference proteome</keyword>
<reference evidence="4" key="1">
    <citation type="submission" date="2023-06" db="EMBL/GenBank/DDBJ databases">
        <authorList>
            <person name="Zhang S."/>
        </authorList>
    </citation>
    <scope>NUCLEOTIDE SEQUENCE</scope>
    <source>
        <strain evidence="4">SG2303</strain>
    </source>
</reference>
<dbReference type="EMBL" id="JAUEDK010000008">
    <property type="protein sequence ID" value="MDN0074615.1"/>
    <property type="molecule type" value="Genomic_DNA"/>
</dbReference>